<dbReference type="EMBL" id="CP009922">
    <property type="protein sequence ID" value="AKG43589.1"/>
    <property type="molecule type" value="Genomic_DNA"/>
</dbReference>
<keyword evidence="1" id="KW-0472">Membrane</keyword>
<feature type="transmembrane region" description="Helical" evidence="1">
    <location>
        <begin position="149"/>
        <end position="170"/>
    </location>
</feature>
<reference evidence="2" key="1">
    <citation type="submission" date="2019-08" db="EMBL/GenBank/DDBJ databases">
        <title>Complete genome sequence of a mangrove-derived Streptomyces xiamenensis.</title>
        <authorList>
            <person name="Xu J."/>
        </authorList>
    </citation>
    <scope>NUCLEOTIDE SEQUENCE</scope>
    <source>
        <strain evidence="2">318</strain>
    </source>
</reference>
<feature type="transmembrane region" description="Helical" evidence="1">
    <location>
        <begin position="21"/>
        <end position="40"/>
    </location>
</feature>
<evidence type="ECO:0000313" key="3">
    <source>
        <dbReference type="Proteomes" id="UP000034034"/>
    </source>
</evidence>
<dbReference type="Proteomes" id="UP000034034">
    <property type="component" value="Chromosome"/>
</dbReference>
<feature type="transmembrane region" description="Helical" evidence="1">
    <location>
        <begin position="60"/>
        <end position="79"/>
    </location>
</feature>
<name>A0A0F7FT88_9ACTN</name>
<evidence type="ECO:0000313" key="2">
    <source>
        <dbReference type="EMBL" id="AKG43589.1"/>
    </source>
</evidence>
<dbReference type="HOGENOM" id="CLU_051674_3_0_11"/>
<dbReference type="PATRIC" id="fig|408015.6.peg.2238"/>
<keyword evidence="3" id="KW-1185">Reference proteome</keyword>
<evidence type="ECO:0000256" key="1">
    <source>
        <dbReference type="SAM" id="Phobius"/>
    </source>
</evidence>
<protein>
    <submittedName>
        <fullName evidence="2">Abc transporter permease</fullName>
    </submittedName>
</protein>
<keyword evidence="1" id="KW-0812">Transmembrane</keyword>
<dbReference type="AlphaFoldDB" id="A0A0F7FT88"/>
<dbReference type="STRING" id="408015.SXIM_22050"/>
<sequence>MKPLIHAELRRLLATRMWLGILLAAALLGGGTMGLLAFVGPENFDPPMPGLHTEEGVRSVLGFLGFTAFVPAAIGTVAVTSEYRHRTVNVTFLYAPDRWRVLAAKLLTYGLAGMVYGLVLAGTSAVALFGAAAARGVTLGLPTGTILELLARLGVAMVAYTVLGVGMGALIRHQIAALAVVVGYLYGGELLLMMIPGVRHLYPWLPGGATASLTDFTAVADALADQLSSDPVVLLSPVAGALILLGYTALASTAALLRPLRRDIA</sequence>
<feature type="transmembrane region" description="Helical" evidence="1">
    <location>
        <begin position="106"/>
        <end position="129"/>
    </location>
</feature>
<proteinExistence type="predicted"/>
<dbReference type="RefSeq" id="WP_046723770.1">
    <property type="nucleotide sequence ID" value="NZ_CP009922.3"/>
</dbReference>
<keyword evidence="1" id="KW-1133">Transmembrane helix</keyword>
<organism evidence="2 3">
    <name type="scientific">Streptomyces xiamenensis</name>
    <dbReference type="NCBI Taxonomy" id="408015"/>
    <lineage>
        <taxon>Bacteria</taxon>
        <taxon>Bacillati</taxon>
        <taxon>Actinomycetota</taxon>
        <taxon>Actinomycetes</taxon>
        <taxon>Kitasatosporales</taxon>
        <taxon>Streptomycetaceae</taxon>
        <taxon>Streptomyces</taxon>
    </lineage>
</organism>
<accession>A0A0F7FT88</accession>
<gene>
    <name evidence="2" type="ORF">SXIM_22050</name>
</gene>
<feature type="transmembrane region" description="Helical" evidence="1">
    <location>
        <begin position="234"/>
        <end position="257"/>
    </location>
</feature>
<dbReference type="KEGG" id="sxi:SXIM_22050"/>
<feature type="transmembrane region" description="Helical" evidence="1">
    <location>
        <begin position="175"/>
        <end position="195"/>
    </location>
</feature>